<name>A0A0F9KJQ0_9ZZZZ</name>
<evidence type="ECO:0000259" key="1">
    <source>
        <dbReference type="Pfam" id="PF04230"/>
    </source>
</evidence>
<dbReference type="EMBL" id="LAZR01007901">
    <property type="protein sequence ID" value="KKM82188.1"/>
    <property type="molecule type" value="Genomic_DNA"/>
</dbReference>
<reference evidence="2" key="1">
    <citation type="journal article" date="2015" name="Nature">
        <title>Complex archaea that bridge the gap between prokaryotes and eukaryotes.</title>
        <authorList>
            <person name="Spang A."/>
            <person name="Saw J.H."/>
            <person name="Jorgensen S.L."/>
            <person name="Zaremba-Niedzwiedzka K."/>
            <person name="Martijn J."/>
            <person name="Lind A.E."/>
            <person name="van Eijk R."/>
            <person name="Schleper C."/>
            <person name="Guy L."/>
            <person name="Ettema T.J."/>
        </authorList>
    </citation>
    <scope>NUCLEOTIDE SEQUENCE</scope>
</reference>
<dbReference type="InterPro" id="IPR007345">
    <property type="entry name" value="Polysacch_pyruvyl_Trfase"/>
</dbReference>
<feature type="domain" description="Polysaccharide pyruvyl transferase" evidence="1">
    <location>
        <begin position="14"/>
        <end position="258"/>
    </location>
</feature>
<protein>
    <recommendedName>
        <fullName evidence="1">Polysaccharide pyruvyl transferase domain-containing protein</fullName>
    </recommendedName>
</protein>
<evidence type="ECO:0000313" key="2">
    <source>
        <dbReference type="EMBL" id="KKM82188.1"/>
    </source>
</evidence>
<dbReference type="AlphaFoldDB" id="A0A0F9KJQ0"/>
<organism evidence="2">
    <name type="scientific">marine sediment metagenome</name>
    <dbReference type="NCBI Taxonomy" id="412755"/>
    <lineage>
        <taxon>unclassified sequences</taxon>
        <taxon>metagenomes</taxon>
        <taxon>ecological metagenomes</taxon>
    </lineage>
</organism>
<comment type="caution">
    <text evidence="2">The sequence shown here is derived from an EMBL/GenBank/DDBJ whole genome shotgun (WGS) entry which is preliminary data.</text>
</comment>
<accession>A0A0F9KJQ0</accession>
<sequence>MNYKYGLLDSSTLNLGNEIQSVIVRQFLPKVDCYLDGDYLHNVASNQTIKLIVHGSFNTRPKHWPPSPAIKPLFISFNIAEFACKEFTSERSIEYFKQHEPIGCRDRLTQDLLQQKGVETYFSGCITFTLKRDEAIQRTDEILLVDLDREAIPYVPPYLSSKATIVHHTSGIPIDDIANRLYKHSHLLHKVIKSTRIHIMLGSLQLELVRRRSEATQAQRFGAAERLLTEYAQAKFVITSRLHCALPCVALGTPVIFVHRNPKGFRFPGLLDYVRTYSIEEFKHRAKEIDLENPGPNPKPINGLRENLIRTCKEFIGSEEIK</sequence>
<proteinExistence type="predicted"/>
<gene>
    <name evidence="2" type="ORF">LCGC14_1322130</name>
</gene>
<dbReference type="Pfam" id="PF04230">
    <property type="entry name" value="PS_pyruv_trans"/>
    <property type="match status" value="1"/>
</dbReference>